<proteinExistence type="predicted"/>
<comment type="caution">
    <text evidence="1">The sequence shown here is derived from an EMBL/GenBank/DDBJ whole genome shotgun (WGS) entry which is preliminary data.</text>
</comment>
<name>A0A3A6Q1Y0_9EURY</name>
<reference evidence="1 2" key="1">
    <citation type="submission" date="2018-06" db="EMBL/GenBank/DDBJ databases">
        <title>Halonotius sp. F13-13 a new haloarchaeeon isolated from a solar saltern from Isla Cristina, Huelva, Spain.</title>
        <authorList>
            <person name="Duran-Viseras A."/>
            <person name="Sanchez-Porro C."/>
            <person name="Ventosa A."/>
        </authorList>
    </citation>
    <scope>NUCLEOTIDE SEQUENCE [LARGE SCALE GENOMIC DNA]</scope>
    <source>
        <strain evidence="1 2">CECT 7525</strain>
    </source>
</reference>
<sequence length="283" mass="30452">MKLLVAGDARVDAGKTTFAAGLLAALDGAVGFKPRAGNDYWYDHDDATAALSDGRLYGKDVATLAAAGDTDLREAQLNPVHRLWRPTPGRTGMLGETGRTFLVDRVMTPEGPSFVINGVAEREGLLPDPVAVSLPLDDAPRVEHVDRFNTIMSERYLPAFDRVTDRIAATTPAVVESYADIALPVEGIDFDAVAVVAPTRVQLYAGSRYLKADELASGSSREGQLEERVTRVTEMIEPVSTHTLQPLSSDTRGDPPRVADAYADSYEALLNVALSEKPADSNR</sequence>
<organism evidence="1 2">
    <name type="scientific">Halonotius pteroides</name>
    <dbReference type="NCBI Taxonomy" id="268735"/>
    <lineage>
        <taxon>Archaea</taxon>
        <taxon>Methanobacteriati</taxon>
        <taxon>Methanobacteriota</taxon>
        <taxon>Stenosarchaea group</taxon>
        <taxon>Halobacteria</taxon>
        <taxon>Halobacteriales</taxon>
        <taxon>Haloferacaceae</taxon>
        <taxon>Halonotius</taxon>
    </lineage>
</organism>
<dbReference type="EMBL" id="QMDW01000004">
    <property type="protein sequence ID" value="RJX50799.1"/>
    <property type="molecule type" value="Genomic_DNA"/>
</dbReference>
<dbReference type="OrthoDB" id="39107at2157"/>
<evidence type="ECO:0000313" key="2">
    <source>
        <dbReference type="Proteomes" id="UP000281564"/>
    </source>
</evidence>
<gene>
    <name evidence="1" type="ORF">DP106_04175</name>
</gene>
<dbReference type="RefSeq" id="WP_120083603.1">
    <property type="nucleotide sequence ID" value="NZ_QMDW01000004.1"/>
</dbReference>
<protein>
    <submittedName>
        <fullName evidence="1">ATPase</fullName>
    </submittedName>
</protein>
<dbReference type="Proteomes" id="UP000281564">
    <property type="component" value="Unassembled WGS sequence"/>
</dbReference>
<dbReference type="AlphaFoldDB" id="A0A3A6Q1Y0"/>
<evidence type="ECO:0000313" key="1">
    <source>
        <dbReference type="EMBL" id="RJX50799.1"/>
    </source>
</evidence>
<keyword evidence="2" id="KW-1185">Reference proteome</keyword>
<accession>A0A3A6Q1Y0</accession>